<evidence type="ECO:0000313" key="12">
    <source>
        <dbReference type="Proteomes" id="UP000322876"/>
    </source>
</evidence>
<evidence type="ECO:0000256" key="9">
    <source>
        <dbReference type="HAMAP-Rule" id="MF_01148"/>
    </source>
</evidence>
<dbReference type="InterPro" id="IPR004563">
    <property type="entry name" value="Apolipo_AcylTrfase"/>
</dbReference>
<proteinExistence type="inferred from homology"/>
<keyword evidence="7 9" id="KW-0472">Membrane</keyword>
<dbReference type="RefSeq" id="WP_149265365.1">
    <property type="nucleotide sequence ID" value="NZ_VFJB01000001.1"/>
</dbReference>
<reference evidence="11 12" key="1">
    <citation type="submission" date="2019-06" db="EMBL/GenBank/DDBJ databases">
        <title>Genomic insights into carbon and energy metabolism of Deferribacter autotrophicus revealed new metabolic traits in the phylum Deferribacteres.</title>
        <authorList>
            <person name="Slobodkin A.I."/>
            <person name="Slobodkina G.B."/>
            <person name="Allioux M."/>
            <person name="Alain K."/>
            <person name="Jebbar M."/>
            <person name="Shadrin V."/>
            <person name="Kublanov I.V."/>
            <person name="Toshchakov S.V."/>
            <person name="Bonch-Osmolovskaya E.A."/>
        </authorList>
    </citation>
    <scope>NUCLEOTIDE SEQUENCE [LARGE SCALE GENOMIC DNA]</scope>
    <source>
        <strain evidence="11 12">SL50</strain>
    </source>
</reference>
<keyword evidence="4 9" id="KW-0808">Transferase</keyword>
<feature type="transmembrane region" description="Helical" evidence="9">
    <location>
        <begin position="79"/>
        <end position="100"/>
    </location>
</feature>
<evidence type="ECO:0000256" key="7">
    <source>
        <dbReference type="ARBA" id="ARBA00023136"/>
    </source>
</evidence>
<evidence type="ECO:0000313" key="11">
    <source>
        <dbReference type="EMBL" id="KAA0259545.1"/>
    </source>
</evidence>
<dbReference type="HAMAP" id="MF_01148">
    <property type="entry name" value="Lnt"/>
    <property type="match status" value="1"/>
</dbReference>
<keyword evidence="3 9" id="KW-1003">Cell membrane</keyword>
<sequence>MQSIGKIVFPILSAILLIFSTPGYDFYPFAFIAFVPVLFTISKSNKIFLPSILFGTLFYVFTLKWIIITISDFGNAPKIVGLLILVAFSIYLSLYYYLFFLCFKKKFNIILLASIFVILEIVKGYLFTGFPWLNLGLTQYNNHLFKNIYSVIGENGVSFLIILFNLALFNLFFKKKYLPVIFTILFLVCLIFVGNFGVKDFKKSSEINVAVIQPAYDQKEKWNPFKKDDLINDVLDLLNQIKIEDVEIVVMPESVFPTFCNNEKELIDYLANSLHDKSLIFGCLRYEGEVKKKYYNSVFFINRNELFIYDKIHLVPFGEYFPLKSLLKPIEYYFFQGAEDFSHGNEFVVFNDGNIKYATPLCYESAYTFLIRKFLKRGANVLVFLTNDSWFGYSNGRKQHLAIDIVRSYEFYKPVIRGTQSGISACINPINNDIKLLPVGEKGILECKISLISGSTIFNKITYWWLLIFIVLGIIIEIKWKKSKKTY</sequence>
<feature type="transmembrane region" description="Helical" evidence="9">
    <location>
        <begin position="180"/>
        <end position="198"/>
    </location>
</feature>
<evidence type="ECO:0000256" key="3">
    <source>
        <dbReference type="ARBA" id="ARBA00022475"/>
    </source>
</evidence>
<dbReference type="GO" id="GO:0042158">
    <property type="term" value="P:lipoprotein biosynthetic process"/>
    <property type="evidence" value="ECO:0007669"/>
    <property type="project" value="UniProtKB-UniRule"/>
</dbReference>
<evidence type="ECO:0000256" key="2">
    <source>
        <dbReference type="ARBA" id="ARBA00010065"/>
    </source>
</evidence>
<dbReference type="InterPro" id="IPR045378">
    <property type="entry name" value="LNT_N"/>
</dbReference>
<dbReference type="GO" id="GO:0005886">
    <property type="term" value="C:plasma membrane"/>
    <property type="evidence" value="ECO:0007669"/>
    <property type="project" value="UniProtKB-SubCell"/>
</dbReference>
<dbReference type="NCBIfam" id="TIGR00546">
    <property type="entry name" value="lnt"/>
    <property type="match status" value="1"/>
</dbReference>
<feature type="transmembrane region" description="Helical" evidence="9">
    <location>
        <begin position="462"/>
        <end position="480"/>
    </location>
</feature>
<keyword evidence="11" id="KW-0449">Lipoprotein</keyword>
<comment type="caution">
    <text evidence="11">The sequence shown here is derived from an EMBL/GenBank/DDBJ whole genome shotgun (WGS) entry which is preliminary data.</text>
</comment>
<dbReference type="PANTHER" id="PTHR38686:SF1">
    <property type="entry name" value="APOLIPOPROTEIN N-ACYLTRANSFERASE"/>
    <property type="match status" value="1"/>
</dbReference>
<accession>A0A5A8F753</accession>
<protein>
    <recommendedName>
        <fullName evidence="9">Apolipoprotein N-acyltransferase</fullName>
        <shortName evidence="9">ALP N-acyltransferase</shortName>
        <ecNumber evidence="9">2.3.1.269</ecNumber>
    </recommendedName>
</protein>
<dbReference type="PANTHER" id="PTHR38686">
    <property type="entry name" value="APOLIPOPROTEIN N-ACYLTRANSFERASE"/>
    <property type="match status" value="1"/>
</dbReference>
<dbReference type="Pfam" id="PF20154">
    <property type="entry name" value="LNT_N"/>
    <property type="match status" value="1"/>
</dbReference>
<comment type="similarity">
    <text evidence="2 9">Belongs to the CN hydrolase family. Apolipoprotein N-acyltransferase subfamily.</text>
</comment>
<comment type="pathway">
    <text evidence="9">Protein modification; lipoprotein biosynthesis (N-acyl transfer).</text>
</comment>
<comment type="catalytic activity">
    <reaction evidence="9">
        <text>N-terminal S-1,2-diacyl-sn-glyceryl-L-cysteinyl-[lipoprotein] + a glycerophospholipid = N-acyl-S-1,2-diacyl-sn-glyceryl-L-cysteinyl-[lipoprotein] + a 2-acyl-sn-glycero-3-phospholipid + H(+)</text>
        <dbReference type="Rhea" id="RHEA:48228"/>
        <dbReference type="Rhea" id="RHEA-COMP:14681"/>
        <dbReference type="Rhea" id="RHEA-COMP:14684"/>
        <dbReference type="ChEBI" id="CHEBI:15378"/>
        <dbReference type="ChEBI" id="CHEBI:136912"/>
        <dbReference type="ChEBI" id="CHEBI:140656"/>
        <dbReference type="ChEBI" id="CHEBI:140657"/>
        <dbReference type="ChEBI" id="CHEBI:140660"/>
        <dbReference type="EC" id="2.3.1.269"/>
    </reaction>
</comment>
<dbReference type="Proteomes" id="UP000322876">
    <property type="component" value="Unassembled WGS sequence"/>
</dbReference>
<dbReference type="PROSITE" id="PS50263">
    <property type="entry name" value="CN_HYDROLASE"/>
    <property type="match status" value="1"/>
</dbReference>
<feature type="transmembrane region" description="Helical" evidence="9">
    <location>
        <begin position="148"/>
        <end position="173"/>
    </location>
</feature>
<keyword evidence="12" id="KW-1185">Reference proteome</keyword>
<dbReference type="UniPathway" id="UPA00666"/>
<comment type="function">
    <text evidence="9">Catalyzes the phospholipid dependent N-acylation of the N-terminal cysteine of apolipoprotein, the last step in lipoprotein maturation.</text>
</comment>
<feature type="domain" description="CN hydrolase" evidence="10">
    <location>
        <begin position="212"/>
        <end position="451"/>
    </location>
</feature>
<keyword evidence="5 9" id="KW-0812">Transmembrane</keyword>
<dbReference type="CDD" id="cd07571">
    <property type="entry name" value="ALP_N-acyl_transferase"/>
    <property type="match status" value="1"/>
</dbReference>
<dbReference type="GO" id="GO:0016410">
    <property type="term" value="F:N-acyltransferase activity"/>
    <property type="evidence" value="ECO:0007669"/>
    <property type="project" value="UniProtKB-UniRule"/>
</dbReference>
<evidence type="ECO:0000256" key="8">
    <source>
        <dbReference type="ARBA" id="ARBA00023315"/>
    </source>
</evidence>
<evidence type="ECO:0000256" key="6">
    <source>
        <dbReference type="ARBA" id="ARBA00022989"/>
    </source>
</evidence>
<evidence type="ECO:0000256" key="5">
    <source>
        <dbReference type="ARBA" id="ARBA00022692"/>
    </source>
</evidence>
<dbReference type="InterPro" id="IPR036526">
    <property type="entry name" value="C-N_Hydrolase_sf"/>
</dbReference>
<keyword evidence="8 9" id="KW-0012">Acyltransferase</keyword>
<evidence type="ECO:0000259" key="10">
    <source>
        <dbReference type="PROSITE" id="PS50263"/>
    </source>
</evidence>
<dbReference type="SUPFAM" id="SSF56317">
    <property type="entry name" value="Carbon-nitrogen hydrolase"/>
    <property type="match status" value="1"/>
</dbReference>
<dbReference type="OrthoDB" id="9804277at2"/>
<feature type="transmembrane region" description="Helical" evidence="9">
    <location>
        <begin position="47"/>
        <end position="67"/>
    </location>
</feature>
<evidence type="ECO:0000256" key="1">
    <source>
        <dbReference type="ARBA" id="ARBA00004651"/>
    </source>
</evidence>
<dbReference type="AlphaFoldDB" id="A0A5A8F753"/>
<gene>
    <name evidence="9 11" type="primary">lnt</name>
    <name evidence="11" type="ORF">FHQ18_01315</name>
</gene>
<feature type="transmembrane region" description="Helical" evidence="9">
    <location>
        <begin position="107"/>
        <end position="128"/>
    </location>
</feature>
<dbReference type="Pfam" id="PF00795">
    <property type="entry name" value="CN_hydrolase"/>
    <property type="match status" value="1"/>
</dbReference>
<dbReference type="Gene3D" id="3.60.110.10">
    <property type="entry name" value="Carbon-nitrogen hydrolase"/>
    <property type="match status" value="1"/>
</dbReference>
<name>A0A5A8F753_9BACT</name>
<feature type="transmembrane region" description="Helical" evidence="9">
    <location>
        <begin position="12"/>
        <end position="35"/>
    </location>
</feature>
<comment type="subcellular location">
    <subcellularLocation>
        <location evidence="1 9">Cell membrane</location>
        <topology evidence="1 9">Multi-pass membrane protein</topology>
    </subcellularLocation>
</comment>
<organism evidence="11 12">
    <name type="scientific">Deferribacter autotrophicus</name>
    <dbReference type="NCBI Taxonomy" id="500465"/>
    <lineage>
        <taxon>Bacteria</taxon>
        <taxon>Pseudomonadati</taxon>
        <taxon>Deferribacterota</taxon>
        <taxon>Deferribacteres</taxon>
        <taxon>Deferribacterales</taxon>
        <taxon>Deferribacteraceae</taxon>
        <taxon>Deferribacter</taxon>
    </lineage>
</organism>
<dbReference type="EC" id="2.3.1.269" evidence="9"/>
<evidence type="ECO:0000256" key="4">
    <source>
        <dbReference type="ARBA" id="ARBA00022679"/>
    </source>
</evidence>
<keyword evidence="6 9" id="KW-1133">Transmembrane helix</keyword>
<dbReference type="EMBL" id="VFJB01000001">
    <property type="protein sequence ID" value="KAA0259545.1"/>
    <property type="molecule type" value="Genomic_DNA"/>
</dbReference>
<dbReference type="InterPro" id="IPR003010">
    <property type="entry name" value="C-N_Hydrolase"/>
</dbReference>